<dbReference type="Proteomes" id="UP000001568">
    <property type="component" value="Chromosome 3"/>
</dbReference>
<keyword evidence="2" id="KW-1185">Reference proteome</keyword>
<reference evidence="1 2" key="1">
    <citation type="journal article" date="2007" name="Proc. Natl. Acad. Sci. U.S.A.">
        <title>The tiny eukaryote Ostreococcus provides genomic insights into the paradox of plankton speciation.</title>
        <authorList>
            <person name="Palenik B."/>
            <person name="Grimwood J."/>
            <person name="Aerts A."/>
            <person name="Rouze P."/>
            <person name="Salamov A."/>
            <person name="Putnam N."/>
            <person name="Dupont C."/>
            <person name="Jorgensen R."/>
            <person name="Derelle E."/>
            <person name="Rombauts S."/>
            <person name="Zhou K."/>
            <person name="Otillar R."/>
            <person name="Merchant S.S."/>
            <person name="Podell S."/>
            <person name="Gaasterland T."/>
            <person name="Napoli C."/>
            <person name="Gendler K."/>
            <person name="Manuell A."/>
            <person name="Tai V."/>
            <person name="Vallon O."/>
            <person name="Piganeau G."/>
            <person name="Jancek S."/>
            <person name="Heijde M."/>
            <person name="Jabbari K."/>
            <person name="Bowler C."/>
            <person name="Lohr M."/>
            <person name="Robbens S."/>
            <person name="Werner G."/>
            <person name="Dubchak I."/>
            <person name="Pazour G.J."/>
            <person name="Ren Q."/>
            <person name="Paulsen I."/>
            <person name="Delwiche C."/>
            <person name="Schmutz J."/>
            <person name="Rokhsar D."/>
            <person name="Van de Peer Y."/>
            <person name="Moreau H."/>
            <person name="Grigoriev I.V."/>
        </authorList>
    </citation>
    <scope>NUCLEOTIDE SEQUENCE [LARGE SCALE GENOMIC DNA]</scope>
    <source>
        <strain evidence="1 2">CCE9901</strain>
    </source>
</reference>
<dbReference type="GeneID" id="5000932"/>
<gene>
    <name evidence="1" type="ORF">OSTLU_30429</name>
</gene>
<dbReference type="HOGENOM" id="CLU_1148574_0_0_1"/>
<dbReference type="RefSeq" id="XP_001416865.1">
    <property type="nucleotide sequence ID" value="XM_001416828.1"/>
</dbReference>
<proteinExistence type="predicted"/>
<sequence length="241" mass="26713">MRAATAPRPARALAPRKHAARRATVADAARSLADIERAWARSSYDLSLRWPLTNELCALEIARAELDPARFRVGWHKCKSYVGITYLYDDERDGGERGDVFLSKYVMLDPAFENVVGCVRHELAHAVAGVAGVDHGRAFKDACDALDVPEAWRKATTGAFYSRPSVQLMWAKCDAEEALRGRGRDVLPELLFERNVWDAPVNGNRTVFKDEESGVVLDAFEMYDLTVAEEARAANSSDVVA</sequence>
<dbReference type="OMA" id="LMWAKCD"/>
<dbReference type="KEGG" id="olu:OSTLU_30429"/>
<organism evidence="1 2">
    <name type="scientific">Ostreococcus lucimarinus (strain CCE9901)</name>
    <dbReference type="NCBI Taxonomy" id="436017"/>
    <lineage>
        <taxon>Eukaryota</taxon>
        <taxon>Viridiplantae</taxon>
        <taxon>Chlorophyta</taxon>
        <taxon>Mamiellophyceae</taxon>
        <taxon>Mamiellales</taxon>
        <taxon>Bathycoccaceae</taxon>
        <taxon>Ostreococcus</taxon>
    </lineage>
</organism>
<protein>
    <submittedName>
        <fullName evidence="1">Uncharacterized protein</fullName>
    </submittedName>
</protein>
<evidence type="ECO:0000313" key="1">
    <source>
        <dbReference type="EMBL" id="ABO95158.1"/>
    </source>
</evidence>
<accession>A4RTY4</accession>
<dbReference type="AlphaFoldDB" id="A4RTY4"/>
<dbReference type="OrthoDB" id="497596at2759"/>
<evidence type="ECO:0000313" key="2">
    <source>
        <dbReference type="Proteomes" id="UP000001568"/>
    </source>
</evidence>
<dbReference type="Gramene" id="ABO95158">
    <property type="protein sequence ID" value="ABO95158"/>
    <property type="gene ID" value="OSTLU_30429"/>
</dbReference>
<dbReference type="EMBL" id="CP000583">
    <property type="protein sequence ID" value="ABO95158.1"/>
    <property type="molecule type" value="Genomic_DNA"/>
</dbReference>
<name>A4RTY4_OSTLU</name>